<organism evidence="1">
    <name type="scientific">Arundo donax</name>
    <name type="common">Giant reed</name>
    <name type="synonym">Donax arundinaceus</name>
    <dbReference type="NCBI Taxonomy" id="35708"/>
    <lineage>
        <taxon>Eukaryota</taxon>
        <taxon>Viridiplantae</taxon>
        <taxon>Streptophyta</taxon>
        <taxon>Embryophyta</taxon>
        <taxon>Tracheophyta</taxon>
        <taxon>Spermatophyta</taxon>
        <taxon>Magnoliopsida</taxon>
        <taxon>Liliopsida</taxon>
        <taxon>Poales</taxon>
        <taxon>Poaceae</taxon>
        <taxon>PACMAD clade</taxon>
        <taxon>Arundinoideae</taxon>
        <taxon>Arundineae</taxon>
        <taxon>Arundo</taxon>
    </lineage>
</organism>
<name>A0A0A9BJT2_ARUDO</name>
<dbReference type="AlphaFoldDB" id="A0A0A9BJT2"/>
<sequence>MMNFDQELAQQFVNSMIQNWYDSYYEHDFIAVCNVTSEKWMAKMYS</sequence>
<protein>
    <submittedName>
        <fullName evidence="1">Uncharacterized protein</fullName>
    </submittedName>
</protein>
<proteinExistence type="predicted"/>
<evidence type="ECO:0000313" key="1">
    <source>
        <dbReference type="EMBL" id="JAD61485.1"/>
    </source>
</evidence>
<accession>A0A0A9BJT2</accession>
<reference evidence="1" key="2">
    <citation type="journal article" date="2015" name="Data Brief">
        <title>Shoot transcriptome of the giant reed, Arundo donax.</title>
        <authorList>
            <person name="Barrero R.A."/>
            <person name="Guerrero F.D."/>
            <person name="Moolhuijzen P."/>
            <person name="Goolsby J.A."/>
            <person name="Tidwell J."/>
            <person name="Bellgard S.E."/>
            <person name="Bellgard M.I."/>
        </authorList>
    </citation>
    <scope>NUCLEOTIDE SEQUENCE</scope>
    <source>
        <tissue evidence="1">Shoot tissue taken approximately 20 cm above the soil surface</tissue>
    </source>
</reference>
<dbReference type="EMBL" id="GBRH01236410">
    <property type="protein sequence ID" value="JAD61485.1"/>
    <property type="molecule type" value="Transcribed_RNA"/>
</dbReference>
<reference evidence="1" key="1">
    <citation type="submission" date="2014-09" db="EMBL/GenBank/DDBJ databases">
        <authorList>
            <person name="Magalhaes I.L.F."/>
            <person name="Oliveira U."/>
            <person name="Santos F.R."/>
            <person name="Vidigal T.H.D.A."/>
            <person name="Brescovit A.D."/>
            <person name="Santos A.J."/>
        </authorList>
    </citation>
    <scope>NUCLEOTIDE SEQUENCE</scope>
    <source>
        <tissue evidence="1">Shoot tissue taken approximately 20 cm above the soil surface</tissue>
    </source>
</reference>